<dbReference type="Proteomes" id="UP000285883">
    <property type="component" value="Unassembled WGS sequence"/>
</dbReference>
<dbReference type="PANTHER" id="PTHR14233:SF4">
    <property type="entry name" value="SOLUTE CARRIER FAMILY 35 MEMBER F2"/>
    <property type="match status" value="1"/>
</dbReference>
<comment type="similarity">
    <text evidence="2">Belongs to the SLC35F solute transporter family.</text>
</comment>
<evidence type="ECO:0000256" key="1">
    <source>
        <dbReference type="ARBA" id="ARBA00004141"/>
    </source>
</evidence>
<dbReference type="EMBL" id="JPWV03000323">
    <property type="protein sequence ID" value="KAG2517207.1"/>
    <property type="molecule type" value="Genomic_DNA"/>
</dbReference>
<dbReference type="EMBL" id="MBDN02000350">
    <property type="protein sequence ID" value="RLN76057.1"/>
    <property type="molecule type" value="Genomic_DNA"/>
</dbReference>
<evidence type="ECO:0000256" key="8">
    <source>
        <dbReference type="SAM" id="Phobius"/>
    </source>
</evidence>
<evidence type="ECO:0000313" key="12">
    <source>
        <dbReference type="EMBL" id="RLN76057.1"/>
    </source>
</evidence>
<dbReference type="EMBL" id="MAYM02002038">
    <property type="protein sequence ID" value="RLN06043.1"/>
    <property type="molecule type" value="Genomic_DNA"/>
</dbReference>
<dbReference type="SUPFAM" id="SSF103481">
    <property type="entry name" value="Multidrug resistance efflux transporter EmrE"/>
    <property type="match status" value="1"/>
</dbReference>
<dbReference type="InterPro" id="IPR052221">
    <property type="entry name" value="SLC35F_Transporter"/>
</dbReference>
<keyword evidence="3" id="KW-0813">Transport</keyword>
<comment type="caution">
    <text evidence="12">The sequence shown here is derived from an EMBL/GenBank/DDBJ whole genome shotgun (WGS) entry which is preliminary data.</text>
</comment>
<organism evidence="12 13">
    <name type="scientific">Phytophthora kernoviae</name>
    <dbReference type="NCBI Taxonomy" id="325452"/>
    <lineage>
        <taxon>Eukaryota</taxon>
        <taxon>Sar</taxon>
        <taxon>Stramenopiles</taxon>
        <taxon>Oomycota</taxon>
        <taxon>Peronosporomycetes</taxon>
        <taxon>Peronosporales</taxon>
        <taxon>Peronosporaceae</taxon>
        <taxon>Phytophthora</taxon>
    </lineage>
</organism>
<evidence type="ECO:0000256" key="7">
    <source>
        <dbReference type="SAM" id="MobiDB-lite"/>
    </source>
</evidence>
<evidence type="ECO:0000313" key="14">
    <source>
        <dbReference type="Proteomes" id="UP000285883"/>
    </source>
</evidence>
<accession>A0A3R7HT26</accession>
<dbReference type="PANTHER" id="PTHR14233">
    <property type="entry name" value="DUF914-RELATED"/>
    <property type="match status" value="1"/>
</dbReference>
<evidence type="ECO:0000313" key="11">
    <source>
        <dbReference type="EMBL" id="RLN06043.1"/>
    </source>
</evidence>
<evidence type="ECO:0000313" key="13">
    <source>
        <dbReference type="Proteomes" id="UP000285624"/>
    </source>
</evidence>
<dbReference type="AlphaFoldDB" id="A0A3R7HT26"/>
<dbReference type="GO" id="GO:0022857">
    <property type="term" value="F:transmembrane transporter activity"/>
    <property type="evidence" value="ECO:0007669"/>
    <property type="project" value="InterPro"/>
</dbReference>
<keyword evidence="6 8" id="KW-0472">Membrane</keyword>
<evidence type="ECO:0000313" key="10">
    <source>
        <dbReference type="EMBL" id="KAG2517207.1"/>
    </source>
</evidence>
<reference evidence="13 14" key="2">
    <citation type="submission" date="2018-07" db="EMBL/GenBank/DDBJ databases">
        <title>Genome sequencing of oomycete isolates from Chile give support for New Zealand origin for Phytophthora kernoviae and make available the first Nothophytophthora sp. genome.</title>
        <authorList>
            <person name="Studholme D.J."/>
            <person name="Sanfuentes E."/>
            <person name="Panda P."/>
            <person name="Hill R."/>
            <person name="Sambles C."/>
            <person name="Grant M."/>
            <person name="Williams N.M."/>
            <person name="Mcdougal R.L."/>
        </authorList>
    </citation>
    <scope>NUCLEOTIDE SEQUENCE [LARGE SCALE GENOMIC DNA]</scope>
    <source>
        <strain evidence="11">Chile2</strain>
        <strain evidence="12">Chile4</strain>
    </source>
</reference>
<dbReference type="InterPro" id="IPR037185">
    <property type="entry name" value="EmrE-like"/>
</dbReference>
<reference evidence="9" key="1">
    <citation type="journal article" date="2015" name="Genom Data">
        <title>Genome sequences of six Phytophthora species associated with forests in New Zealand.</title>
        <authorList>
            <person name="Studholme D.J."/>
            <person name="McDougal R.L."/>
            <person name="Sambles C."/>
            <person name="Hansen E."/>
            <person name="Hardy G."/>
            <person name="Grant M."/>
            <person name="Ganley R.J."/>
            <person name="Williams N.M."/>
        </authorList>
    </citation>
    <scope>NUCLEOTIDE SEQUENCE</scope>
    <source>
        <strain evidence="10">NZFS 2646</strain>
        <strain evidence="9">NZFS 3630</strain>
    </source>
</reference>
<evidence type="ECO:0000256" key="6">
    <source>
        <dbReference type="ARBA" id="ARBA00023136"/>
    </source>
</evidence>
<name>A0A3R7HT26_9STRA</name>
<dbReference type="Proteomes" id="UP000285624">
    <property type="component" value="Unassembled WGS sequence"/>
</dbReference>
<dbReference type="InterPro" id="IPR009262">
    <property type="entry name" value="SLC35_F1/F2/F6"/>
</dbReference>
<comment type="subcellular location">
    <subcellularLocation>
        <location evidence="1">Membrane</location>
        <topology evidence="1">Multi-pass membrane protein</topology>
    </subcellularLocation>
</comment>
<dbReference type="EMBL" id="JPWU03000905">
    <property type="protein sequence ID" value="KAG2505153.1"/>
    <property type="molecule type" value="Genomic_DNA"/>
</dbReference>
<dbReference type="GO" id="GO:0016020">
    <property type="term" value="C:membrane"/>
    <property type="evidence" value="ECO:0007669"/>
    <property type="project" value="UniProtKB-SubCell"/>
</dbReference>
<dbReference type="Proteomes" id="UP000785171">
    <property type="component" value="Unassembled WGS sequence"/>
</dbReference>
<gene>
    <name evidence="11" type="ORF">BBI17_007770</name>
    <name evidence="12" type="ORF">BBO99_00007852</name>
    <name evidence="10" type="ORF">JM16_007482</name>
    <name evidence="9" type="ORF">JM18_009522</name>
</gene>
<proteinExistence type="inferred from homology"/>
<protein>
    <submittedName>
        <fullName evidence="12">Uncharacterized protein</fullName>
    </submittedName>
</protein>
<evidence type="ECO:0000256" key="2">
    <source>
        <dbReference type="ARBA" id="ARBA00007863"/>
    </source>
</evidence>
<evidence type="ECO:0000256" key="5">
    <source>
        <dbReference type="ARBA" id="ARBA00022989"/>
    </source>
</evidence>
<dbReference type="Pfam" id="PF06027">
    <property type="entry name" value="SLC35F"/>
    <property type="match status" value="1"/>
</dbReference>
<feature type="transmembrane region" description="Helical" evidence="8">
    <location>
        <begin position="27"/>
        <end position="46"/>
    </location>
</feature>
<dbReference type="Proteomes" id="UP000792063">
    <property type="component" value="Unassembled WGS sequence"/>
</dbReference>
<sequence length="76" mass="8362">MFNLSLLTGPIFTVAVSYLIFDEAVNKWYWLALALVYIGLICYSTAPAPQEADKTDAKPPTGDYNEAASPVDVRYA</sequence>
<evidence type="ECO:0000313" key="9">
    <source>
        <dbReference type="EMBL" id="KAG2505153.1"/>
    </source>
</evidence>
<keyword evidence="5 8" id="KW-1133">Transmembrane helix</keyword>
<reference evidence="9" key="3">
    <citation type="submission" date="2020-06" db="EMBL/GenBank/DDBJ databases">
        <authorList>
            <person name="Studholme D.J."/>
        </authorList>
    </citation>
    <scope>NUCLEOTIDE SEQUENCE</scope>
    <source>
        <strain evidence="10">NZFS 2646</strain>
        <strain evidence="9">NZFS 3630</strain>
    </source>
</reference>
<evidence type="ECO:0000256" key="3">
    <source>
        <dbReference type="ARBA" id="ARBA00022448"/>
    </source>
</evidence>
<feature type="region of interest" description="Disordered" evidence="7">
    <location>
        <begin position="50"/>
        <end position="76"/>
    </location>
</feature>
<dbReference type="STRING" id="325452.A0A3R7HT26"/>
<keyword evidence="13" id="KW-1185">Reference proteome</keyword>
<evidence type="ECO:0000256" key="4">
    <source>
        <dbReference type="ARBA" id="ARBA00022692"/>
    </source>
</evidence>
<keyword evidence="4 8" id="KW-0812">Transmembrane</keyword>